<reference evidence="1 2" key="1">
    <citation type="submission" date="2020-11" db="EMBL/GenBank/DDBJ databases">
        <title>Pseudomonas fulva producing VIM-24.</title>
        <authorList>
            <person name="Liu S."/>
        </authorList>
    </citation>
    <scope>NUCLEOTIDE SEQUENCE [LARGE SCALE GENOMIC DNA]</scope>
    <source>
        <strain evidence="1 2">ZDHY414</strain>
    </source>
</reference>
<organism evidence="1 2">
    <name type="scientific">Pseudomonas fulva</name>
    <dbReference type="NCBI Taxonomy" id="47880"/>
    <lineage>
        <taxon>Bacteria</taxon>
        <taxon>Pseudomonadati</taxon>
        <taxon>Pseudomonadota</taxon>
        <taxon>Gammaproteobacteria</taxon>
        <taxon>Pseudomonadales</taxon>
        <taxon>Pseudomonadaceae</taxon>
        <taxon>Pseudomonas</taxon>
    </lineage>
</organism>
<evidence type="ECO:0000313" key="2">
    <source>
        <dbReference type="Proteomes" id="UP000594430"/>
    </source>
</evidence>
<evidence type="ECO:0000313" key="1">
    <source>
        <dbReference type="EMBL" id="QPH47454.1"/>
    </source>
</evidence>
<sequence length="149" mass="16804">MSNNQMVSVPREQLAKVREWIESARDGVLYPIARDFDGVVGRNAEGLGQGAPELLDLIDGFLAAPAEQHHADPAEVERLRKENESLIAGWYKDESDNNRYWPEELQEAKSELAERDALLQDLLDYDISANARRRIEEALSISAELKVKS</sequence>
<name>A0A7S9LEA7_9PSED</name>
<dbReference type="AlphaFoldDB" id="A0A7S9LEA7"/>
<dbReference type="Proteomes" id="UP000594430">
    <property type="component" value="Chromosome"/>
</dbReference>
<accession>A0A7S9LEA7</accession>
<protein>
    <submittedName>
        <fullName evidence="1">Uncharacterized protein</fullName>
    </submittedName>
</protein>
<dbReference type="EMBL" id="CP064946">
    <property type="protein sequence ID" value="QPH47454.1"/>
    <property type="molecule type" value="Genomic_DNA"/>
</dbReference>
<proteinExistence type="predicted"/>
<dbReference type="RefSeq" id="WP_196110018.1">
    <property type="nucleotide sequence ID" value="NZ_CP064943.1"/>
</dbReference>
<gene>
    <name evidence="1" type="ORF">IZU98_13625</name>
</gene>